<dbReference type="Proteomes" id="UP000503278">
    <property type="component" value="Chromosome"/>
</dbReference>
<keyword evidence="2" id="KW-1185">Reference proteome</keyword>
<reference evidence="1 2" key="1">
    <citation type="submission" date="2020-04" db="EMBL/GenBank/DDBJ databases">
        <title>Genome sequencing of novel species.</title>
        <authorList>
            <person name="Heo J."/>
            <person name="Kim S.-J."/>
            <person name="Kim J.-S."/>
            <person name="Hong S.-B."/>
            <person name="Kwon S.-W."/>
        </authorList>
    </citation>
    <scope>NUCLEOTIDE SEQUENCE [LARGE SCALE GENOMIC DNA]</scope>
    <source>
        <strain evidence="1 2">F39-2</strain>
    </source>
</reference>
<proteinExistence type="predicted"/>
<dbReference type="EMBL" id="CP051682">
    <property type="protein sequence ID" value="QJD94546.1"/>
    <property type="molecule type" value="Genomic_DNA"/>
</dbReference>
<evidence type="ECO:0000313" key="1">
    <source>
        <dbReference type="EMBL" id="QJD94546.1"/>
    </source>
</evidence>
<dbReference type="RefSeq" id="WP_169605564.1">
    <property type="nucleotide sequence ID" value="NZ_CP051682.1"/>
</dbReference>
<dbReference type="KEGG" id="mrob:HH214_00985"/>
<dbReference type="AlphaFoldDB" id="A0A7L5E2H4"/>
<protein>
    <submittedName>
        <fullName evidence="1">Uncharacterized protein</fullName>
    </submittedName>
</protein>
<gene>
    <name evidence="1" type="ORF">HH214_00985</name>
</gene>
<name>A0A7L5E2H4_9SPHI</name>
<evidence type="ECO:0000313" key="2">
    <source>
        <dbReference type="Proteomes" id="UP000503278"/>
    </source>
</evidence>
<accession>A0A7L5E2H4</accession>
<organism evidence="1 2">
    <name type="scientific">Mucilaginibacter robiniae</name>
    <dbReference type="NCBI Taxonomy" id="2728022"/>
    <lineage>
        <taxon>Bacteria</taxon>
        <taxon>Pseudomonadati</taxon>
        <taxon>Bacteroidota</taxon>
        <taxon>Sphingobacteriia</taxon>
        <taxon>Sphingobacteriales</taxon>
        <taxon>Sphingobacteriaceae</taxon>
        <taxon>Mucilaginibacter</taxon>
    </lineage>
</organism>
<sequence length="92" mass="10655">MDILLTPKVLGYLIKHGYKYCMAKFELQDSVVSITLLPAKRKPLLSVLRKKYDHYYSITEEPFQMVSGLIHAGSRIYIKLNKQELQTYTDAS</sequence>